<evidence type="ECO:0000313" key="12">
    <source>
        <dbReference type="EMBL" id="KAK9424719.1"/>
    </source>
</evidence>
<dbReference type="SMART" id="SM00220">
    <property type="entry name" value="S_TKc"/>
    <property type="match status" value="1"/>
</dbReference>
<dbReference type="SUPFAM" id="SSF56112">
    <property type="entry name" value="Protein kinase-like (PK-like)"/>
    <property type="match status" value="1"/>
</dbReference>
<feature type="region of interest" description="Disordered" evidence="9">
    <location>
        <begin position="1"/>
        <end position="74"/>
    </location>
</feature>
<comment type="catalytic activity">
    <reaction evidence="8">
        <text>L-seryl-[protein] + ATP = O-phospho-L-seryl-[protein] + ADP + H(+)</text>
        <dbReference type="Rhea" id="RHEA:17989"/>
        <dbReference type="Rhea" id="RHEA-COMP:9863"/>
        <dbReference type="Rhea" id="RHEA-COMP:11604"/>
        <dbReference type="ChEBI" id="CHEBI:15378"/>
        <dbReference type="ChEBI" id="CHEBI:29999"/>
        <dbReference type="ChEBI" id="CHEBI:30616"/>
        <dbReference type="ChEBI" id="CHEBI:83421"/>
        <dbReference type="ChEBI" id="CHEBI:456216"/>
        <dbReference type="EC" id="2.7.11.1"/>
    </reaction>
</comment>
<dbReference type="InterPro" id="IPR011009">
    <property type="entry name" value="Kinase-like_dom_sf"/>
</dbReference>
<dbReference type="InterPro" id="IPR000719">
    <property type="entry name" value="Prot_kinase_dom"/>
</dbReference>
<keyword evidence="5" id="KW-0418">Kinase</keyword>
<sequence length="608" mass="66760">MPPSLHSRDSRASSTEHKSSKIPVFDSSTYKFVQPAQNGTDPETKASQSKAKGKEVLRSNYKPLAGGDDAPDVEDVEEYRPGGFYPLDIGDELLGTFEIVHKLGHGRHATVWLGWHFIKQEWKAIKIFKARCSDSVMDVYKRLEDSTAKLGEDDATYVQLPEELSWIESANGRHLCFTLPLLGPRITHHDRASFVFRKTLLLQAAEALRFLHGRVHVHGGVRPDNILMRLERTNGINRKDLVAKLGTVSTYKVEPQEPGDEFAKSHAPEFLVAPTTQLGHLKQKDEVAVVDAEVALSINDKLSRGASSIVRYTAPEVYSGGEVTTRSDVWSFVLTILRLCFRDSDLFAKLPDSNPMRGKSYRDELLYLTDSLPETSESAPASTIDGRKPLDLHQQIQRKLRAMSKSSDGVEISIPEVDLDLLADLLVKTLFCDTDRRPTIKDVIKHGFFTPPGAPNSTDAISADKEQGKNTVATEVAKPSDNSSGLQALGTPTGDQESLENRPILSSSTIPPKTGNLIFLGFTAATAVWIVVFAVFLLTARASAPGSADQSPCAPGFVYAQTRKLSAQTTFFEGIMAFPEHAGTLEDGTACPVFEDLRIESEVKAVTE</sequence>
<dbReference type="InterPro" id="IPR051334">
    <property type="entry name" value="SRPK"/>
</dbReference>
<evidence type="ECO:0000256" key="5">
    <source>
        <dbReference type="ARBA" id="ARBA00022777"/>
    </source>
</evidence>
<dbReference type="Gene3D" id="1.10.510.10">
    <property type="entry name" value="Transferase(Phosphotransferase) domain 1"/>
    <property type="match status" value="1"/>
</dbReference>
<evidence type="ECO:0000256" key="7">
    <source>
        <dbReference type="ARBA" id="ARBA00047899"/>
    </source>
</evidence>
<feature type="transmembrane region" description="Helical" evidence="10">
    <location>
        <begin position="517"/>
        <end position="538"/>
    </location>
</feature>
<keyword evidence="13" id="KW-1185">Reference proteome</keyword>
<keyword evidence="10" id="KW-0472">Membrane</keyword>
<evidence type="ECO:0000256" key="4">
    <source>
        <dbReference type="ARBA" id="ARBA00022741"/>
    </source>
</evidence>
<evidence type="ECO:0000256" key="10">
    <source>
        <dbReference type="SAM" id="Phobius"/>
    </source>
</evidence>
<evidence type="ECO:0000259" key="11">
    <source>
        <dbReference type="PROSITE" id="PS50011"/>
    </source>
</evidence>
<organism evidence="12 13">
    <name type="scientific">Seiridium unicorne</name>
    <dbReference type="NCBI Taxonomy" id="138068"/>
    <lineage>
        <taxon>Eukaryota</taxon>
        <taxon>Fungi</taxon>
        <taxon>Dikarya</taxon>
        <taxon>Ascomycota</taxon>
        <taxon>Pezizomycotina</taxon>
        <taxon>Sordariomycetes</taxon>
        <taxon>Xylariomycetidae</taxon>
        <taxon>Amphisphaeriales</taxon>
        <taxon>Sporocadaceae</taxon>
        <taxon>Seiridium</taxon>
    </lineage>
</organism>
<feature type="region of interest" description="Disordered" evidence="9">
    <location>
        <begin position="477"/>
        <end position="506"/>
    </location>
</feature>
<keyword evidence="4" id="KW-0547">Nucleotide-binding</keyword>
<evidence type="ECO:0000256" key="6">
    <source>
        <dbReference type="ARBA" id="ARBA00022840"/>
    </source>
</evidence>
<comment type="catalytic activity">
    <reaction evidence="7">
        <text>L-threonyl-[protein] + ATP = O-phospho-L-threonyl-[protein] + ADP + H(+)</text>
        <dbReference type="Rhea" id="RHEA:46608"/>
        <dbReference type="Rhea" id="RHEA-COMP:11060"/>
        <dbReference type="Rhea" id="RHEA-COMP:11605"/>
        <dbReference type="ChEBI" id="CHEBI:15378"/>
        <dbReference type="ChEBI" id="CHEBI:30013"/>
        <dbReference type="ChEBI" id="CHEBI:30616"/>
        <dbReference type="ChEBI" id="CHEBI:61977"/>
        <dbReference type="ChEBI" id="CHEBI:456216"/>
        <dbReference type="EC" id="2.7.11.1"/>
    </reaction>
</comment>
<comment type="caution">
    <text evidence="12">The sequence shown here is derived from an EMBL/GenBank/DDBJ whole genome shotgun (WGS) entry which is preliminary data.</text>
</comment>
<evidence type="ECO:0000256" key="2">
    <source>
        <dbReference type="ARBA" id="ARBA00022527"/>
    </source>
</evidence>
<dbReference type="Proteomes" id="UP001408356">
    <property type="component" value="Unassembled WGS sequence"/>
</dbReference>
<evidence type="ECO:0000256" key="1">
    <source>
        <dbReference type="ARBA" id="ARBA00012513"/>
    </source>
</evidence>
<dbReference type="PANTHER" id="PTHR47634">
    <property type="entry name" value="PROTEIN KINASE DOMAIN-CONTAINING PROTEIN-RELATED"/>
    <property type="match status" value="1"/>
</dbReference>
<dbReference type="PANTHER" id="PTHR47634:SF23">
    <property type="entry name" value="LOC100144966 PROTEIN"/>
    <property type="match status" value="1"/>
</dbReference>
<keyword evidence="3" id="KW-0808">Transferase</keyword>
<dbReference type="EC" id="2.7.11.1" evidence="1"/>
<evidence type="ECO:0000313" key="13">
    <source>
        <dbReference type="Proteomes" id="UP001408356"/>
    </source>
</evidence>
<dbReference type="Gene3D" id="3.30.200.20">
    <property type="entry name" value="Phosphorylase Kinase, domain 1"/>
    <property type="match status" value="1"/>
</dbReference>
<protein>
    <recommendedName>
        <fullName evidence="1">non-specific serine/threonine protein kinase</fullName>
        <ecNumber evidence="1">2.7.11.1</ecNumber>
    </recommendedName>
</protein>
<keyword evidence="10" id="KW-1133">Transmembrane helix</keyword>
<proteinExistence type="predicted"/>
<evidence type="ECO:0000256" key="8">
    <source>
        <dbReference type="ARBA" id="ARBA00048679"/>
    </source>
</evidence>
<keyword evidence="6" id="KW-0067">ATP-binding</keyword>
<keyword evidence="10" id="KW-0812">Transmembrane</keyword>
<reference evidence="12 13" key="1">
    <citation type="journal article" date="2024" name="J. Plant Pathol.">
        <title>Sequence and assembly of the genome of Seiridium unicorne, isolate CBS 538.82, causal agent of cypress canker disease.</title>
        <authorList>
            <person name="Scali E."/>
            <person name="Rocca G.D."/>
            <person name="Danti R."/>
            <person name="Garbelotto M."/>
            <person name="Barberini S."/>
            <person name="Baroncelli R."/>
            <person name="Emiliani G."/>
        </authorList>
    </citation>
    <scope>NUCLEOTIDE SEQUENCE [LARGE SCALE GENOMIC DNA]</scope>
    <source>
        <strain evidence="12 13">BM-138-508</strain>
    </source>
</reference>
<feature type="compositionally biased region" description="Basic and acidic residues" evidence="9">
    <location>
        <begin position="1"/>
        <end position="19"/>
    </location>
</feature>
<keyword evidence="2" id="KW-0723">Serine/threonine-protein kinase</keyword>
<dbReference type="PROSITE" id="PS50011">
    <property type="entry name" value="PROTEIN_KINASE_DOM"/>
    <property type="match status" value="1"/>
</dbReference>
<evidence type="ECO:0000256" key="9">
    <source>
        <dbReference type="SAM" id="MobiDB-lite"/>
    </source>
</evidence>
<name>A0ABR2VCZ4_9PEZI</name>
<feature type="domain" description="Protein kinase" evidence="11">
    <location>
        <begin position="97"/>
        <end position="449"/>
    </location>
</feature>
<dbReference type="EMBL" id="JARVKF010000034">
    <property type="protein sequence ID" value="KAK9424719.1"/>
    <property type="molecule type" value="Genomic_DNA"/>
</dbReference>
<evidence type="ECO:0000256" key="3">
    <source>
        <dbReference type="ARBA" id="ARBA00022679"/>
    </source>
</evidence>
<accession>A0ABR2VCZ4</accession>
<feature type="compositionally biased region" description="Polar residues" evidence="9">
    <location>
        <begin position="26"/>
        <end position="50"/>
    </location>
</feature>
<gene>
    <name evidence="12" type="ORF">SUNI508_13564</name>
</gene>